<dbReference type="Proteomes" id="UP001062846">
    <property type="component" value="Chromosome 13"/>
</dbReference>
<organism evidence="1 2">
    <name type="scientific">Rhododendron molle</name>
    <name type="common">Chinese azalea</name>
    <name type="synonym">Azalea mollis</name>
    <dbReference type="NCBI Taxonomy" id="49168"/>
    <lineage>
        <taxon>Eukaryota</taxon>
        <taxon>Viridiplantae</taxon>
        <taxon>Streptophyta</taxon>
        <taxon>Embryophyta</taxon>
        <taxon>Tracheophyta</taxon>
        <taxon>Spermatophyta</taxon>
        <taxon>Magnoliopsida</taxon>
        <taxon>eudicotyledons</taxon>
        <taxon>Gunneridae</taxon>
        <taxon>Pentapetalae</taxon>
        <taxon>asterids</taxon>
        <taxon>Ericales</taxon>
        <taxon>Ericaceae</taxon>
        <taxon>Ericoideae</taxon>
        <taxon>Rhodoreae</taxon>
        <taxon>Rhododendron</taxon>
    </lineage>
</organism>
<keyword evidence="2" id="KW-1185">Reference proteome</keyword>
<evidence type="ECO:0000313" key="1">
    <source>
        <dbReference type="EMBL" id="KAI8523847.1"/>
    </source>
</evidence>
<protein>
    <submittedName>
        <fullName evidence="1">Uncharacterized protein</fullName>
    </submittedName>
</protein>
<comment type="caution">
    <text evidence="1">The sequence shown here is derived from an EMBL/GenBank/DDBJ whole genome shotgun (WGS) entry which is preliminary data.</text>
</comment>
<reference evidence="1" key="1">
    <citation type="submission" date="2022-02" db="EMBL/GenBank/DDBJ databases">
        <title>Plant Genome Project.</title>
        <authorList>
            <person name="Zhang R.-G."/>
        </authorList>
    </citation>
    <scope>NUCLEOTIDE SEQUENCE</scope>
    <source>
        <strain evidence="1">AT1</strain>
    </source>
</reference>
<proteinExistence type="predicted"/>
<name>A0ACC0L662_RHOML</name>
<evidence type="ECO:0000313" key="2">
    <source>
        <dbReference type="Proteomes" id="UP001062846"/>
    </source>
</evidence>
<dbReference type="EMBL" id="CM046400">
    <property type="protein sequence ID" value="KAI8523847.1"/>
    <property type="molecule type" value="Genomic_DNA"/>
</dbReference>
<gene>
    <name evidence="1" type="ORF">RHMOL_Rhmol13G0104100</name>
</gene>
<sequence length="87" mass="9154">MAKVTTQGLVSSNAAQYVAGPLKLGFRQSLDSLYMIGFLSVWNEGVGVAALGSPVSVLAVTNGAVKRIPTVVDIMKKNVDEKVQSKC</sequence>
<accession>A0ACC0L662</accession>